<dbReference type="EC" id="1.7.1.17" evidence="5"/>
<dbReference type="HAMAP" id="MF_01216">
    <property type="entry name" value="Azoreductase_type1"/>
    <property type="match status" value="1"/>
</dbReference>
<evidence type="ECO:0000313" key="8">
    <source>
        <dbReference type="EMBL" id="CAD8582710.1"/>
    </source>
</evidence>
<evidence type="ECO:0000256" key="6">
    <source>
        <dbReference type="ARBA" id="ARBA00048542"/>
    </source>
</evidence>
<sequence length="209" mass="22198">MSATARTILHISSSARSTGSASRALSQALVDRVKAHAPERVVVRDRDVGGERAPSHVTEAWIGASFTPEENRTAAQREALKESDALIDELKGSDVLVIGAAMYNFSVTATLKAYFDQVARAGVTFKYNDQGVPEGLLTNKKAYVVVSSGGVPMNAPGMDFLTPHVKTFLGLLGISDVTFIDATGQMKREDANESATAVINAIDIDAMLA</sequence>
<dbReference type="PANTHER" id="PTHR43741:SF2">
    <property type="entry name" value="FMN-DEPENDENT NADH:QUINONE OXIDOREDUCTASE"/>
    <property type="match status" value="1"/>
</dbReference>
<keyword evidence="2" id="KW-0288">FMN</keyword>
<keyword evidence="4" id="KW-0520">NAD</keyword>
<reference evidence="8" key="1">
    <citation type="submission" date="2021-01" db="EMBL/GenBank/DDBJ databases">
        <authorList>
            <person name="Corre E."/>
            <person name="Pelletier E."/>
            <person name="Niang G."/>
            <person name="Scheremetjew M."/>
            <person name="Finn R."/>
            <person name="Kale V."/>
            <person name="Holt S."/>
            <person name="Cochrane G."/>
            <person name="Meng A."/>
            <person name="Brown T."/>
            <person name="Cohen L."/>
        </authorList>
    </citation>
    <scope>NUCLEOTIDE SEQUENCE</scope>
    <source>
        <strain evidence="8">Clade-D-RCC2572</strain>
    </source>
</reference>
<evidence type="ECO:0000256" key="3">
    <source>
        <dbReference type="ARBA" id="ARBA00023002"/>
    </source>
</evidence>
<organism evidence="8">
    <name type="scientific">Ostreococcus mediterraneus</name>
    <dbReference type="NCBI Taxonomy" id="1486918"/>
    <lineage>
        <taxon>Eukaryota</taxon>
        <taxon>Viridiplantae</taxon>
        <taxon>Chlorophyta</taxon>
        <taxon>Mamiellophyceae</taxon>
        <taxon>Mamiellales</taxon>
        <taxon>Bathycoccaceae</taxon>
        <taxon>Ostreococcus</taxon>
    </lineage>
</organism>
<dbReference type="Gene3D" id="3.40.50.360">
    <property type="match status" value="1"/>
</dbReference>
<proteinExistence type="inferred from homology"/>
<protein>
    <recommendedName>
        <fullName evidence="5">FMN-dependent NADH-azoreductase</fullName>
        <ecNumber evidence="5">1.7.1.17</ecNumber>
    </recommendedName>
</protein>
<keyword evidence="1" id="KW-0285">Flavoprotein</keyword>
<evidence type="ECO:0000259" key="7">
    <source>
        <dbReference type="Pfam" id="PF02525"/>
    </source>
</evidence>
<evidence type="ECO:0000256" key="1">
    <source>
        <dbReference type="ARBA" id="ARBA00022630"/>
    </source>
</evidence>
<dbReference type="SUPFAM" id="SSF52218">
    <property type="entry name" value="Flavoproteins"/>
    <property type="match status" value="1"/>
</dbReference>
<dbReference type="Pfam" id="PF02525">
    <property type="entry name" value="Flavodoxin_2"/>
    <property type="match status" value="1"/>
</dbReference>
<evidence type="ECO:0000256" key="5">
    <source>
        <dbReference type="ARBA" id="ARBA00024061"/>
    </source>
</evidence>
<comment type="catalytic activity">
    <reaction evidence="6">
        <text>N,N-dimethyl-1,4-phenylenediamine + anthranilate + 2 NAD(+) = 2-(4-dimethylaminophenyl)diazenylbenzoate + 2 NADH + 2 H(+)</text>
        <dbReference type="Rhea" id="RHEA:55872"/>
        <dbReference type="ChEBI" id="CHEBI:15378"/>
        <dbReference type="ChEBI" id="CHEBI:15783"/>
        <dbReference type="ChEBI" id="CHEBI:16567"/>
        <dbReference type="ChEBI" id="CHEBI:57540"/>
        <dbReference type="ChEBI" id="CHEBI:57945"/>
        <dbReference type="ChEBI" id="CHEBI:71579"/>
        <dbReference type="EC" id="1.7.1.17"/>
    </reaction>
    <physiologicalReaction direction="right-to-left" evidence="6">
        <dbReference type="Rhea" id="RHEA:55874"/>
    </physiologicalReaction>
</comment>
<gene>
    <name evidence="8" type="ORF">OMED0929_LOCUS4000</name>
</gene>
<dbReference type="GO" id="GO:0016655">
    <property type="term" value="F:oxidoreductase activity, acting on NAD(P)H, quinone or similar compound as acceptor"/>
    <property type="evidence" value="ECO:0007669"/>
    <property type="project" value="InterPro"/>
</dbReference>
<dbReference type="EMBL" id="HBEW01004784">
    <property type="protein sequence ID" value="CAD8582710.1"/>
    <property type="molecule type" value="Transcribed_RNA"/>
</dbReference>
<dbReference type="InterPro" id="IPR029039">
    <property type="entry name" value="Flavoprotein-like_sf"/>
</dbReference>
<feature type="domain" description="Flavodoxin-like fold" evidence="7">
    <location>
        <begin position="7"/>
        <end position="197"/>
    </location>
</feature>
<evidence type="ECO:0000256" key="4">
    <source>
        <dbReference type="ARBA" id="ARBA00023027"/>
    </source>
</evidence>
<dbReference type="InterPro" id="IPR023048">
    <property type="entry name" value="NADH:quinone_OxRdtase_FMN_depd"/>
</dbReference>
<dbReference type="GO" id="GO:0010181">
    <property type="term" value="F:FMN binding"/>
    <property type="evidence" value="ECO:0007669"/>
    <property type="project" value="InterPro"/>
</dbReference>
<dbReference type="InterPro" id="IPR003680">
    <property type="entry name" value="Flavodoxin_fold"/>
</dbReference>
<name>A0A6U0E8T4_9CHLO</name>
<dbReference type="AlphaFoldDB" id="A0A6U0E8T4"/>
<accession>A0A6U0E8T4</accession>
<evidence type="ECO:0000256" key="2">
    <source>
        <dbReference type="ARBA" id="ARBA00022643"/>
    </source>
</evidence>
<dbReference type="InterPro" id="IPR050104">
    <property type="entry name" value="FMN-dep_NADH:Q_OxRdtase_AzoR1"/>
</dbReference>
<dbReference type="PANTHER" id="PTHR43741">
    <property type="entry name" value="FMN-DEPENDENT NADH-AZOREDUCTASE 1"/>
    <property type="match status" value="1"/>
</dbReference>
<keyword evidence="3" id="KW-0560">Oxidoreductase</keyword>